<feature type="compositionally biased region" description="Pro residues" evidence="1">
    <location>
        <begin position="55"/>
        <end position="69"/>
    </location>
</feature>
<comment type="caution">
    <text evidence="3">The sequence shown here is derived from an EMBL/GenBank/DDBJ whole genome shotgun (WGS) entry which is preliminary data.</text>
</comment>
<keyword evidence="2" id="KW-0812">Transmembrane</keyword>
<feature type="transmembrane region" description="Helical" evidence="2">
    <location>
        <begin position="127"/>
        <end position="149"/>
    </location>
</feature>
<evidence type="ECO:0000256" key="1">
    <source>
        <dbReference type="SAM" id="MobiDB-lite"/>
    </source>
</evidence>
<keyword evidence="4" id="KW-1185">Reference proteome</keyword>
<feature type="transmembrane region" description="Helical" evidence="2">
    <location>
        <begin position="285"/>
        <end position="311"/>
    </location>
</feature>
<sequence>MNSPIDSPYPQTPSRTYLRRSTSTIGSFATALSNLTPTEDGISLRRSSSSDIPTVPAPDHPLTSPPSSPPSETDTDTQGVDSFILMAFNADDIEYGPKTLDDFLRGDNPIQRAINFYRYVQMKKFSLCLSVIKATLSMALYGYAMIWFVELRDVWRKLDLEDHESREGWFVWLYIINAFFFIVTLYRFIRAISRLHGAPYEKHTFLDVGEAFDPFIPGRTNVYIYFIFSSAAVIAHVSSSIGIALWVKDWMAGGPATTNPHQDIIFTSVMAPDGTKRPVATPARLFLMTLTTTFCLCTDSTSFIIHTAVIATNFTRPTRRIIMDIIYTTTMPTAFTQPMMCTIMNTRTLTYGKAFLVAELGRFLYLPTFR</sequence>
<protein>
    <submittedName>
        <fullName evidence="3">Uncharacterized protein</fullName>
    </submittedName>
</protein>
<dbReference type="EMBL" id="JAVLET010000007">
    <property type="protein sequence ID" value="KAL0468410.1"/>
    <property type="molecule type" value="Genomic_DNA"/>
</dbReference>
<accession>A0ABR3D6T5</accession>
<name>A0ABR3D6T5_NEUIN</name>
<dbReference type="Proteomes" id="UP001451303">
    <property type="component" value="Unassembled WGS sequence"/>
</dbReference>
<keyword evidence="2" id="KW-1133">Transmembrane helix</keyword>
<evidence type="ECO:0000313" key="4">
    <source>
        <dbReference type="Proteomes" id="UP001451303"/>
    </source>
</evidence>
<gene>
    <name evidence="3" type="ORF">QR685DRAFT_447121</name>
</gene>
<evidence type="ECO:0000313" key="3">
    <source>
        <dbReference type="EMBL" id="KAL0468410.1"/>
    </source>
</evidence>
<feature type="transmembrane region" description="Helical" evidence="2">
    <location>
        <begin position="222"/>
        <end position="247"/>
    </location>
</feature>
<keyword evidence="2" id="KW-0472">Membrane</keyword>
<feature type="region of interest" description="Disordered" evidence="1">
    <location>
        <begin position="39"/>
        <end position="76"/>
    </location>
</feature>
<organism evidence="3 4">
    <name type="scientific">Neurospora intermedia</name>
    <dbReference type="NCBI Taxonomy" id="5142"/>
    <lineage>
        <taxon>Eukaryota</taxon>
        <taxon>Fungi</taxon>
        <taxon>Dikarya</taxon>
        <taxon>Ascomycota</taxon>
        <taxon>Pezizomycotina</taxon>
        <taxon>Sordariomycetes</taxon>
        <taxon>Sordariomycetidae</taxon>
        <taxon>Sordariales</taxon>
        <taxon>Sordariaceae</taxon>
        <taxon>Neurospora</taxon>
    </lineage>
</organism>
<reference evidence="3 4" key="1">
    <citation type="submission" date="2023-09" db="EMBL/GenBank/DDBJ databases">
        <title>Multi-omics analysis of a traditional fermented food reveals byproduct-associated fungal strains for waste-to-food upcycling.</title>
        <authorList>
            <consortium name="Lawrence Berkeley National Laboratory"/>
            <person name="Rekdal V.M."/>
            <person name="Villalobos-Escobedo J.M."/>
            <person name="Rodriguez-Valeron N."/>
            <person name="Garcia M.O."/>
            <person name="Vasquez D.P."/>
            <person name="Damayanti I."/>
            <person name="Sorensen P.M."/>
            <person name="Baidoo E.E."/>
            <person name="De Carvalho A.C."/>
            <person name="Riley R."/>
            <person name="Lipzen A."/>
            <person name="He G."/>
            <person name="Yan M."/>
            <person name="Haridas S."/>
            <person name="Daum C."/>
            <person name="Yoshinaga Y."/>
            <person name="Ng V."/>
            <person name="Grigoriev I.V."/>
            <person name="Munk R."/>
            <person name="Nuraida L."/>
            <person name="Wijaya C.H."/>
            <person name="Morales P.-C."/>
            <person name="Keasling J.D."/>
        </authorList>
    </citation>
    <scope>NUCLEOTIDE SEQUENCE [LARGE SCALE GENOMIC DNA]</scope>
    <source>
        <strain evidence="3 4">FGSC 2613</strain>
    </source>
</reference>
<evidence type="ECO:0000256" key="2">
    <source>
        <dbReference type="SAM" id="Phobius"/>
    </source>
</evidence>
<proteinExistence type="predicted"/>
<feature type="transmembrane region" description="Helical" evidence="2">
    <location>
        <begin position="169"/>
        <end position="189"/>
    </location>
</feature>